<dbReference type="InterPro" id="IPR013216">
    <property type="entry name" value="Methyltransf_11"/>
</dbReference>
<dbReference type="Pfam" id="PF08241">
    <property type="entry name" value="Methyltransf_11"/>
    <property type="match status" value="1"/>
</dbReference>
<feature type="domain" description="Methyltransferase type 11" evidence="1">
    <location>
        <begin position="140"/>
        <end position="192"/>
    </location>
</feature>
<accession>A0A7S2A4X4</accession>
<evidence type="ECO:0000313" key="2">
    <source>
        <dbReference type="EMBL" id="CAD9357719.1"/>
    </source>
</evidence>
<dbReference type="Gene3D" id="3.40.50.150">
    <property type="entry name" value="Vaccinia Virus protein VP39"/>
    <property type="match status" value="1"/>
</dbReference>
<protein>
    <recommendedName>
        <fullName evidence="1">Methyltransferase type 11 domain-containing protein</fullName>
    </recommendedName>
</protein>
<dbReference type="InterPro" id="IPR029063">
    <property type="entry name" value="SAM-dependent_MTases_sf"/>
</dbReference>
<name>A0A7S2A4X4_9STRA</name>
<sequence>MLYGRTALLLGLCVAVPSMFYHLPASLTMLPLAAALSTTPRQPIGRINSLDRSKFDKKPDGDFYSRPNLVTHTDDAFINKLSNLYDDLIPDGSVVLDIMSSHVSHLPKSKSLSRVDVHGMNREELEQNSARSTTGGMAFVRNLNTDPSFVGLCDSAEYDVVLCCVGIQYLEEAEMVFADLQRILKPGGSCIVSFTNRFFYEKALSGWVERGMAERARLVTDYFRAAGGFDKIDVRGDGTKVFTQLLSVGGIAGDPFVAVVATKENVPLS</sequence>
<gene>
    <name evidence="2" type="ORF">DBRI1063_LOCUS25145</name>
</gene>
<reference evidence="2" key="1">
    <citation type="submission" date="2021-01" db="EMBL/GenBank/DDBJ databases">
        <authorList>
            <person name="Corre E."/>
            <person name="Pelletier E."/>
            <person name="Niang G."/>
            <person name="Scheremetjew M."/>
            <person name="Finn R."/>
            <person name="Kale V."/>
            <person name="Holt S."/>
            <person name="Cochrane G."/>
            <person name="Meng A."/>
            <person name="Brown T."/>
            <person name="Cohen L."/>
        </authorList>
    </citation>
    <scope>NUCLEOTIDE SEQUENCE</scope>
    <source>
        <strain evidence="2">Pop2</strain>
    </source>
</reference>
<organism evidence="2">
    <name type="scientific">Ditylum brightwellii</name>
    <dbReference type="NCBI Taxonomy" id="49249"/>
    <lineage>
        <taxon>Eukaryota</taxon>
        <taxon>Sar</taxon>
        <taxon>Stramenopiles</taxon>
        <taxon>Ochrophyta</taxon>
        <taxon>Bacillariophyta</taxon>
        <taxon>Mediophyceae</taxon>
        <taxon>Lithodesmiophycidae</taxon>
        <taxon>Lithodesmiales</taxon>
        <taxon>Lithodesmiaceae</taxon>
        <taxon>Ditylum</taxon>
    </lineage>
</organism>
<dbReference type="AlphaFoldDB" id="A0A7S2A4X4"/>
<proteinExistence type="predicted"/>
<dbReference type="PANTHER" id="PTHR43036">
    <property type="entry name" value="OSJNBB0011N17.9 PROTEIN"/>
    <property type="match status" value="1"/>
</dbReference>
<dbReference type="PANTHER" id="PTHR43036:SF2">
    <property type="entry name" value="OS04G0481300 PROTEIN"/>
    <property type="match status" value="1"/>
</dbReference>
<dbReference type="GO" id="GO:0008757">
    <property type="term" value="F:S-adenosylmethionine-dependent methyltransferase activity"/>
    <property type="evidence" value="ECO:0007669"/>
    <property type="project" value="InterPro"/>
</dbReference>
<dbReference type="SUPFAM" id="SSF53335">
    <property type="entry name" value="S-adenosyl-L-methionine-dependent methyltransferases"/>
    <property type="match status" value="1"/>
</dbReference>
<dbReference type="EMBL" id="HBGN01039297">
    <property type="protein sequence ID" value="CAD9357719.1"/>
    <property type="molecule type" value="Transcribed_RNA"/>
</dbReference>
<evidence type="ECO:0000259" key="1">
    <source>
        <dbReference type="Pfam" id="PF08241"/>
    </source>
</evidence>